<dbReference type="InterPro" id="IPR052111">
    <property type="entry name" value="Spermatogenesis_Ciliary_MAP"/>
</dbReference>
<dbReference type="PANTHER" id="PTHR12509:SF9">
    <property type="entry name" value="SPERM FLAGELLAR PROTEIN 1 ISOFORM X1"/>
    <property type="match status" value="1"/>
</dbReference>
<evidence type="ECO:0000313" key="3">
    <source>
        <dbReference type="Proteomes" id="UP000261500"/>
    </source>
</evidence>
<dbReference type="GO" id="GO:0005930">
    <property type="term" value="C:axoneme"/>
    <property type="evidence" value="ECO:0007669"/>
    <property type="project" value="TreeGrafter"/>
</dbReference>
<proteinExistence type="predicted"/>
<dbReference type="GO" id="GO:0008017">
    <property type="term" value="F:microtubule binding"/>
    <property type="evidence" value="ECO:0007669"/>
    <property type="project" value="TreeGrafter"/>
</dbReference>
<reference evidence="2" key="2">
    <citation type="submission" date="2025-09" db="UniProtKB">
        <authorList>
            <consortium name="Ensembl"/>
        </authorList>
    </citation>
    <scope>IDENTIFICATION</scope>
</reference>
<dbReference type="Proteomes" id="UP000261500">
    <property type="component" value="Unplaced"/>
</dbReference>
<dbReference type="AlphaFoldDB" id="A0A3B3VWX6"/>
<evidence type="ECO:0000313" key="2">
    <source>
        <dbReference type="Ensembl" id="ENSPLAP00000029377.1"/>
    </source>
</evidence>
<dbReference type="Ensembl" id="ENSPLAT00000030714.1">
    <property type="protein sequence ID" value="ENSPLAP00000029377.1"/>
    <property type="gene ID" value="ENSPLAG00000019496.1"/>
</dbReference>
<keyword evidence="3" id="KW-1185">Reference proteome</keyword>
<dbReference type="InterPro" id="IPR010441">
    <property type="entry name" value="CH_2"/>
</dbReference>
<dbReference type="GeneTree" id="ENSGT00910000144159"/>
<evidence type="ECO:0000259" key="1">
    <source>
        <dbReference type="Pfam" id="PF06294"/>
    </source>
</evidence>
<organism evidence="2 3">
    <name type="scientific">Poecilia latipinna</name>
    <name type="common">sailfin molly</name>
    <dbReference type="NCBI Taxonomy" id="48699"/>
    <lineage>
        <taxon>Eukaryota</taxon>
        <taxon>Metazoa</taxon>
        <taxon>Chordata</taxon>
        <taxon>Craniata</taxon>
        <taxon>Vertebrata</taxon>
        <taxon>Euteleostomi</taxon>
        <taxon>Actinopterygii</taxon>
        <taxon>Neopterygii</taxon>
        <taxon>Teleostei</taxon>
        <taxon>Neoteleostei</taxon>
        <taxon>Acanthomorphata</taxon>
        <taxon>Ovalentaria</taxon>
        <taxon>Atherinomorphae</taxon>
        <taxon>Cyprinodontiformes</taxon>
        <taxon>Poeciliidae</taxon>
        <taxon>Poeciliinae</taxon>
        <taxon>Poecilia</taxon>
    </lineage>
</organism>
<protein>
    <submittedName>
        <fullName evidence="2">Sperm flagellar 1</fullName>
    </submittedName>
</protein>
<dbReference type="SUPFAM" id="SSF47576">
    <property type="entry name" value="Calponin-homology domain, CH-domain"/>
    <property type="match status" value="1"/>
</dbReference>
<dbReference type="GO" id="GO:0051493">
    <property type="term" value="P:regulation of cytoskeleton organization"/>
    <property type="evidence" value="ECO:0007669"/>
    <property type="project" value="TreeGrafter"/>
</dbReference>
<dbReference type="FunFam" id="1.10.418.10:FF:000059">
    <property type="entry name" value="RIKEN cDNA 6430531B16 gene"/>
    <property type="match status" value="1"/>
</dbReference>
<dbReference type="InterPro" id="IPR036872">
    <property type="entry name" value="CH_dom_sf"/>
</dbReference>
<name>A0A3B3VWX6_9TELE</name>
<dbReference type="Gene3D" id="1.10.418.10">
    <property type="entry name" value="Calponin-like domain"/>
    <property type="match status" value="1"/>
</dbReference>
<sequence>MAHELSNEEERDTLEWIDKIPFSRPKKHINRDFSDGMVAEIVKYYFPKIVDIHNYITSCKKQQKLSNWSLLNRVFSKLDFYITEEMVEKIVSSTPGTILPVLFFLKKKLDKKLLQTTNSRPILQLKVSKLEELVHLKDKRIEH</sequence>
<dbReference type="PANTHER" id="PTHR12509">
    <property type="entry name" value="SPERMATOGENESIS-ASSOCIATED 4-RELATED"/>
    <property type="match status" value="1"/>
</dbReference>
<feature type="domain" description="CH-like" evidence="1">
    <location>
        <begin position="14"/>
        <end position="106"/>
    </location>
</feature>
<accession>A0A3B3VWX6</accession>
<dbReference type="STRING" id="48699.ENSPLAP00000029377"/>
<dbReference type="Pfam" id="PF06294">
    <property type="entry name" value="CH_2"/>
    <property type="match status" value="1"/>
</dbReference>
<reference evidence="2" key="1">
    <citation type="submission" date="2025-08" db="UniProtKB">
        <authorList>
            <consortium name="Ensembl"/>
        </authorList>
    </citation>
    <scope>IDENTIFICATION</scope>
</reference>